<name>A0ABX9U0Y0_9GAMM</name>
<keyword evidence="2" id="KW-1185">Reference proteome</keyword>
<reference evidence="1 2" key="1">
    <citation type="submission" date="2018-09" db="EMBL/GenBank/DDBJ databases">
        <title>The draft genome of Acinetobacter sp. strains.</title>
        <authorList>
            <person name="Qin J."/>
            <person name="Feng Y."/>
            <person name="Zong Z."/>
        </authorList>
    </citation>
    <scope>NUCLEOTIDE SEQUENCE [LARGE SCALE GENOMIC DNA]</scope>
    <source>
        <strain evidence="1 2">WCHAc060001</strain>
    </source>
</reference>
<comment type="caution">
    <text evidence="1">The sequence shown here is derived from an EMBL/GenBank/DDBJ whole genome shotgun (WGS) entry which is preliminary data.</text>
</comment>
<dbReference type="EMBL" id="RCHE01000096">
    <property type="protein sequence ID" value="RLL35912.1"/>
    <property type="molecule type" value="Genomic_DNA"/>
</dbReference>
<gene>
    <name evidence="1" type="ORF">D9K79_18245</name>
</gene>
<organism evidence="1 2">
    <name type="scientific">Acinetobacter cumulans</name>
    <dbReference type="NCBI Taxonomy" id="2136182"/>
    <lineage>
        <taxon>Bacteria</taxon>
        <taxon>Pseudomonadati</taxon>
        <taxon>Pseudomonadota</taxon>
        <taxon>Gammaproteobacteria</taxon>
        <taxon>Moraxellales</taxon>
        <taxon>Moraxellaceae</taxon>
        <taxon>Acinetobacter</taxon>
    </lineage>
</organism>
<proteinExistence type="predicted"/>
<accession>A0ABX9U0Y0</accession>
<protein>
    <submittedName>
        <fullName evidence="1">Uncharacterized protein</fullName>
    </submittedName>
</protein>
<sequence length="272" mass="31404">MNTPLIPDPIIEFKPTPIEELTPMPVVEVLPSQEFTAPEQIALFKLKATVQVIAPKTATEDVLLHLNIESMPELDQHATLIMHTNAIETWQNMPATLAEQIDSDNKFIKYILLFGAHDHSAAMRLLNQYCRHANLHIAAIKELSLNSLGMDFTDADLLFRAYQERAHLLWSMDHYYPYIPAHLVHTPKFILFEEAAATRQTPILLLLERNKTRVIHGENRMAFDHSESAYPYLLLNRQQDITWQRIHNIILEMPQPIDVLTLYQTLKQTELE</sequence>
<evidence type="ECO:0000313" key="2">
    <source>
        <dbReference type="Proteomes" id="UP000273105"/>
    </source>
</evidence>
<dbReference type="Proteomes" id="UP000273105">
    <property type="component" value="Unassembled WGS sequence"/>
</dbReference>
<evidence type="ECO:0000313" key="1">
    <source>
        <dbReference type="EMBL" id="RLL35912.1"/>
    </source>
</evidence>